<dbReference type="Proteomes" id="UP000503144">
    <property type="component" value="Chromosome"/>
</dbReference>
<feature type="domain" description="MobA/VirD2-like nuclease" evidence="1">
    <location>
        <begin position="44"/>
        <end position="163"/>
    </location>
</feature>
<evidence type="ECO:0000259" key="1">
    <source>
        <dbReference type="Pfam" id="PF03432"/>
    </source>
</evidence>
<reference evidence="2 3" key="2">
    <citation type="submission" date="2020-09" db="EMBL/GenBank/DDBJ databases">
        <authorList>
            <person name="Kittiwongwattana C."/>
        </authorList>
    </citation>
    <scope>NUCLEOTIDE SEQUENCE [LARGE SCALE GENOMIC DNA]</scope>
    <source>
        <strain evidence="2 3">1303</strain>
    </source>
</reference>
<sequence length="291" mass="33259">MIGYVGTGGSFLGCIQYCLNDKEELSEKQKEQLSRLDGLQHSGRAEILSYNRCFGNPKELAQQFRDVARLSKRVEKPVFHFSLRLAPGESLNCNQLEEIGYECAKEFGVANNQYICVLHKDTSEQHIHIVANRVGLDGKAASDSNSYKRMAALCRRLEKQYHLQEVLSPKAFLSANERLLPRHDSRKTQLQKDIRQALTDVNHFDQFTERMKDLGYTVLKGRGIAFIDNKKVRIKGSEVGFSLSKIEQILNLKQKLEINVKEQENYRQAIERGMAGGNLLPPHKGCYWTQR</sequence>
<reference evidence="3" key="1">
    <citation type="submission" date="2020-04" db="EMBL/GenBank/DDBJ databases">
        <authorList>
            <person name="Kittiwongwattana C."/>
        </authorList>
    </citation>
    <scope>NUCLEOTIDE SEQUENCE [LARGE SCALE GENOMIC DNA]</scope>
    <source>
        <strain evidence="3">1303</strain>
    </source>
</reference>
<evidence type="ECO:0000313" key="3">
    <source>
        <dbReference type="Proteomes" id="UP000503144"/>
    </source>
</evidence>
<gene>
    <name evidence="2" type="ORF">HF324_29240</name>
</gene>
<evidence type="ECO:0000313" key="2">
    <source>
        <dbReference type="EMBL" id="QJB41711.1"/>
    </source>
</evidence>
<proteinExistence type="predicted"/>
<dbReference type="Pfam" id="PF03432">
    <property type="entry name" value="Relaxase"/>
    <property type="match status" value="1"/>
</dbReference>
<protein>
    <submittedName>
        <fullName evidence="2">Relaxase/mobilization nuclease domain-containing protein</fullName>
    </submittedName>
</protein>
<keyword evidence="3" id="KW-1185">Reference proteome</keyword>
<name>A0ABX6LP63_9BACT</name>
<accession>A0ABX6LP63</accession>
<dbReference type="InterPro" id="IPR005094">
    <property type="entry name" value="Endonuclease_MobA/VirD2"/>
</dbReference>
<dbReference type="EMBL" id="CP051204">
    <property type="protein sequence ID" value="QJB41711.1"/>
    <property type="molecule type" value="Genomic_DNA"/>
</dbReference>
<organism evidence="2 3">
    <name type="scientific">Chitinophaga oryzae</name>
    <dbReference type="NCBI Taxonomy" id="2725414"/>
    <lineage>
        <taxon>Bacteria</taxon>
        <taxon>Pseudomonadati</taxon>
        <taxon>Bacteroidota</taxon>
        <taxon>Chitinophagia</taxon>
        <taxon>Chitinophagales</taxon>
        <taxon>Chitinophagaceae</taxon>
        <taxon>Chitinophaga</taxon>
    </lineage>
</organism>
<dbReference type="RefSeq" id="WP_168862022.1">
    <property type="nucleotide sequence ID" value="NZ_CP051204.2"/>
</dbReference>